<dbReference type="Pfam" id="PF12833">
    <property type="entry name" value="HTH_18"/>
    <property type="match status" value="1"/>
</dbReference>
<dbReference type="EMBL" id="CP002859">
    <property type="protein sequence ID" value="AEI50382.1"/>
    <property type="molecule type" value="Genomic_DNA"/>
</dbReference>
<sequence length="386" mass="45423">MPVPIRIDFFAIVILLGVVQGLLLGGLFLTGIRAKALSNRMMGWTMLAFSAAIFEVFLCYSNYQFRTLWADNYAEPTNFLLAMLPYFFGYTRLHGHLPKGWRWHLVPFVFWCFYSVFWQFQSYDYKYNSYLDAWHPELPFRPFTYWLPEDPLHLRDHINDLTLVSMAVYIYLSLREIYRALKNNHLPFFTFQRVEPLTQLRNYNVLICLFPVVFVVVKLMFQQDLGDYVLGSLATFYIYLTSYLVMNHSVLFRVESTTVSENKKKYEKSSLSDDYGEQILQRLQAYLQEEKPYLENNITLPKLAQRLSVSQHHLSQVLNDRLNQSFFDLMASYRIEEAKKMLTDKAFAHLKIEEIAERVGYNSTSAFHTAFKRITGKTPAQFRGNA</sequence>
<dbReference type="GO" id="GO:0003700">
    <property type="term" value="F:DNA-binding transcription factor activity"/>
    <property type="evidence" value="ECO:0007669"/>
    <property type="project" value="InterPro"/>
</dbReference>
<keyword evidence="4" id="KW-0812">Transmembrane</keyword>
<keyword evidence="3" id="KW-0804">Transcription</keyword>
<dbReference type="RefSeq" id="WP_013929680.1">
    <property type="nucleotide sequence ID" value="NC_015703.1"/>
</dbReference>
<feature type="domain" description="HTH araC/xylS-type" evidence="5">
    <location>
        <begin position="277"/>
        <end position="385"/>
    </location>
</feature>
<protein>
    <submittedName>
        <fullName evidence="6">Transcriptional regulator, AraC family</fullName>
    </submittedName>
</protein>
<dbReference type="PROSITE" id="PS01124">
    <property type="entry name" value="HTH_ARAC_FAMILY_2"/>
    <property type="match status" value="1"/>
</dbReference>
<feature type="transmembrane region" description="Helical" evidence="4">
    <location>
        <begin position="77"/>
        <end position="93"/>
    </location>
</feature>
<reference evidence="6 7" key="2">
    <citation type="journal article" date="2012" name="Stand. Genomic Sci.">
        <title>Complete genome sequence of the aquatic bacterium Runella slithyformis type strain (LSU 4(T)).</title>
        <authorList>
            <person name="Copeland A."/>
            <person name="Zhang X."/>
            <person name="Misra M."/>
            <person name="Lapidus A."/>
            <person name="Nolan M."/>
            <person name="Lucas S."/>
            <person name="Deshpande S."/>
            <person name="Cheng J.F."/>
            <person name="Tapia R."/>
            <person name="Goodwin L.A."/>
            <person name="Pitluck S."/>
            <person name="Liolios K."/>
            <person name="Pagani I."/>
            <person name="Ivanova N."/>
            <person name="Mikhailova N."/>
            <person name="Pati A."/>
            <person name="Chen A."/>
            <person name="Palaniappan K."/>
            <person name="Land M."/>
            <person name="Hauser L."/>
            <person name="Pan C."/>
            <person name="Jeffries C.D."/>
            <person name="Detter J.C."/>
            <person name="Brambilla E.M."/>
            <person name="Rohde M."/>
            <person name="Djao O.D."/>
            <person name="Goker M."/>
            <person name="Sikorski J."/>
            <person name="Tindall B.J."/>
            <person name="Woyke T."/>
            <person name="Bristow J."/>
            <person name="Eisen J.A."/>
            <person name="Markowitz V."/>
            <person name="Hugenholtz P."/>
            <person name="Kyrpides N.C."/>
            <person name="Klenk H.P."/>
            <person name="Mavromatis K."/>
        </authorList>
    </citation>
    <scope>NUCLEOTIDE SEQUENCE [LARGE SCALE GENOMIC DNA]</scope>
    <source>
        <strain evidence="7">ATCC 29530 / DSM 19594 / LMG 11500 / NCIMB 11436 / LSU 4</strain>
    </source>
</reference>
<evidence type="ECO:0000256" key="4">
    <source>
        <dbReference type="SAM" id="Phobius"/>
    </source>
</evidence>
<evidence type="ECO:0000256" key="1">
    <source>
        <dbReference type="ARBA" id="ARBA00023015"/>
    </source>
</evidence>
<dbReference type="PANTHER" id="PTHR43280:SF29">
    <property type="entry name" value="ARAC-FAMILY TRANSCRIPTIONAL REGULATOR"/>
    <property type="match status" value="1"/>
</dbReference>
<dbReference type="PANTHER" id="PTHR43280">
    <property type="entry name" value="ARAC-FAMILY TRANSCRIPTIONAL REGULATOR"/>
    <property type="match status" value="1"/>
</dbReference>
<evidence type="ECO:0000256" key="2">
    <source>
        <dbReference type="ARBA" id="ARBA00023125"/>
    </source>
</evidence>
<feature type="transmembrane region" description="Helical" evidence="4">
    <location>
        <begin position="12"/>
        <end position="32"/>
    </location>
</feature>
<name>A0A7U3ZNC1_RUNSL</name>
<feature type="transmembrane region" description="Helical" evidence="4">
    <location>
        <begin position="105"/>
        <end position="121"/>
    </location>
</feature>
<dbReference type="SUPFAM" id="SSF46689">
    <property type="entry name" value="Homeodomain-like"/>
    <property type="match status" value="1"/>
</dbReference>
<accession>A0A7U3ZNC1</accession>
<dbReference type="Gene3D" id="1.10.10.60">
    <property type="entry name" value="Homeodomain-like"/>
    <property type="match status" value="2"/>
</dbReference>
<keyword evidence="7" id="KW-1185">Reference proteome</keyword>
<dbReference type="InterPro" id="IPR018062">
    <property type="entry name" value="HTH_AraC-typ_CS"/>
</dbReference>
<dbReference type="PRINTS" id="PR00032">
    <property type="entry name" value="HTHARAC"/>
</dbReference>
<dbReference type="InterPro" id="IPR018060">
    <property type="entry name" value="HTH_AraC"/>
</dbReference>
<evidence type="ECO:0000313" key="7">
    <source>
        <dbReference type="Proteomes" id="UP000000493"/>
    </source>
</evidence>
<proteinExistence type="predicted"/>
<dbReference type="PROSITE" id="PS00041">
    <property type="entry name" value="HTH_ARAC_FAMILY_1"/>
    <property type="match status" value="1"/>
</dbReference>
<keyword evidence="1" id="KW-0805">Transcription regulation</keyword>
<dbReference type="AlphaFoldDB" id="A0A7U3ZNC1"/>
<dbReference type="SMART" id="SM00342">
    <property type="entry name" value="HTH_ARAC"/>
    <property type="match status" value="1"/>
</dbReference>
<dbReference type="Proteomes" id="UP000000493">
    <property type="component" value="Chromosome"/>
</dbReference>
<feature type="transmembrane region" description="Helical" evidence="4">
    <location>
        <begin position="44"/>
        <end position="65"/>
    </location>
</feature>
<dbReference type="InterPro" id="IPR009057">
    <property type="entry name" value="Homeodomain-like_sf"/>
</dbReference>
<keyword evidence="4" id="KW-1133">Transmembrane helix</keyword>
<keyword evidence="4" id="KW-0472">Membrane</keyword>
<reference evidence="7" key="1">
    <citation type="submission" date="2011-06" db="EMBL/GenBank/DDBJ databases">
        <title>The complete genome of chromosome of Runella slithyformis DSM 19594.</title>
        <authorList>
            <consortium name="US DOE Joint Genome Institute (JGI-PGF)"/>
            <person name="Lucas S."/>
            <person name="Han J."/>
            <person name="Lapidus A."/>
            <person name="Bruce D."/>
            <person name="Goodwin L."/>
            <person name="Pitluck S."/>
            <person name="Peters L."/>
            <person name="Kyrpides N."/>
            <person name="Mavromatis K."/>
            <person name="Ivanova N."/>
            <person name="Ovchinnikova G."/>
            <person name="Zhang X."/>
            <person name="Misra M."/>
            <person name="Detter J.C."/>
            <person name="Tapia R."/>
            <person name="Han C."/>
            <person name="Land M."/>
            <person name="Hauser L."/>
            <person name="Markowitz V."/>
            <person name="Cheng J.-F."/>
            <person name="Hugenholtz P."/>
            <person name="Woyke T."/>
            <person name="Wu D."/>
            <person name="Tindall B."/>
            <person name="Faehrich R."/>
            <person name="Brambilla E."/>
            <person name="Klenk H.-P."/>
            <person name="Eisen J.A."/>
        </authorList>
    </citation>
    <scope>NUCLEOTIDE SEQUENCE [LARGE SCALE GENOMIC DNA]</scope>
    <source>
        <strain evidence="7">ATCC 29530 / DSM 19594 / LMG 11500 / NCIMB 11436 / LSU 4</strain>
    </source>
</reference>
<gene>
    <name evidence="6" type="ordered locus">Runsl_4029</name>
</gene>
<organism evidence="6 7">
    <name type="scientific">Runella slithyformis (strain ATCC 29530 / DSM 19594 / LMG 11500 / NCIMB 11436 / LSU 4)</name>
    <dbReference type="NCBI Taxonomy" id="761193"/>
    <lineage>
        <taxon>Bacteria</taxon>
        <taxon>Pseudomonadati</taxon>
        <taxon>Bacteroidota</taxon>
        <taxon>Cytophagia</taxon>
        <taxon>Cytophagales</taxon>
        <taxon>Spirosomataceae</taxon>
        <taxon>Runella</taxon>
    </lineage>
</organism>
<dbReference type="GO" id="GO:0043565">
    <property type="term" value="F:sequence-specific DNA binding"/>
    <property type="evidence" value="ECO:0007669"/>
    <property type="project" value="InterPro"/>
</dbReference>
<dbReference type="KEGG" id="rsi:Runsl_4029"/>
<evidence type="ECO:0000259" key="5">
    <source>
        <dbReference type="PROSITE" id="PS01124"/>
    </source>
</evidence>
<keyword evidence="2" id="KW-0238">DNA-binding</keyword>
<evidence type="ECO:0000313" key="6">
    <source>
        <dbReference type="EMBL" id="AEI50382.1"/>
    </source>
</evidence>
<evidence type="ECO:0000256" key="3">
    <source>
        <dbReference type="ARBA" id="ARBA00023163"/>
    </source>
</evidence>
<feature type="transmembrane region" description="Helical" evidence="4">
    <location>
        <begin position="203"/>
        <end position="222"/>
    </location>
</feature>
<dbReference type="InterPro" id="IPR020449">
    <property type="entry name" value="Tscrpt_reg_AraC-type_HTH"/>
</dbReference>
<feature type="transmembrane region" description="Helical" evidence="4">
    <location>
        <begin position="228"/>
        <end position="246"/>
    </location>
</feature>